<dbReference type="SUPFAM" id="SSF53822">
    <property type="entry name" value="Periplasmic binding protein-like I"/>
    <property type="match status" value="1"/>
</dbReference>
<sequence>MKKTLVSLALLAVAAVPLAGCGDDAKGGSGGDSAKTITLIAKGTDDHWTLVRKGAEAAGKDLGYKINFNAPDTENEGDKQINMLQSAINDHPAGIGIAPQDGAQNAAPKLLETAKEKGIPVVAFDTPVKGTDVPLTTIASDNQGMGAQLAENLAKQMGGEGKVGVVIQGLLGTAAQRRDGFTGWMKDNAPGVEIVSIQNGEADPAKSRDKAQGILQAHPDLKGLAGTSQYSTIAIADEVAAKKMDVKVVGIDAGPDILTLIDEDKISGIVTQNPYQIGYQTVEVLAKAASGEKPSKETITTQSVWVTKQNLSDPEIKTTLGIDG</sequence>
<keyword evidence="7" id="KW-1185">Reference proteome</keyword>
<evidence type="ECO:0000256" key="1">
    <source>
        <dbReference type="ARBA" id="ARBA00004196"/>
    </source>
</evidence>
<name>A0A1R4KDK1_9ACTN</name>
<evidence type="ECO:0000256" key="3">
    <source>
        <dbReference type="ARBA" id="ARBA00022729"/>
    </source>
</evidence>
<evidence type="ECO:0000313" key="7">
    <source>
        <dbReference type="Proteomes" id="UP000188342"/>
    </source>
</evidence>
<keyword evidence="3 4" id="KW-0732">Signal</keyword>
<proteinExistence type="inferred from homology"/>
<accession>A0A1R4KDK1</accession>
<evidence type="ECO:0000259" key="5">
    <source>
        <dbReference type="Pfam" id="PF13407"/>
    </source>
</evidence>
<dbReference type="Gene3D" id="3.40.50.2300">
    <property type="match status" value="2"/>
</dbReference>
<comment type="subcellular location">
    <subcellularLocation>
        <location evidence="1">Cell envelope</location>
    </subcellularLocation>
</comment>
<gene>
    <name evidence="6" type="ORF">FM114_13435</name>
</gene>
<feature type="domain" description="Periplasmic binding protein" evidence="5">
    <location>
        <begin position="39"/>
        <end position="293"/>
    </location>
</feature>
<dbReference type="EMBL" id="FUKQ01000047">
    <property type="protein sequence ID" value="SJN42265.1"/>
    <property type="molecule type" value="Genomic_DNA"/>
</dbReference>
<dbReference type="PANTHER" id="PTHR46847">
    <property type="entry name" value="D-ALLOSE-BINDING PERIPLASMIC PROTEIN-RELATED"/>
    <property type="match status" value="1"/>
</dbReference>
<protein>
    <submittedName>
        <fullName evidence="6">Possible fucose ABC transporter, substrate-binding component</fullName>
    </submittedName>
</protein>
<dbReference type="AlphaFoldDB" id="A0A1R4KDK1"/>
<dbReference type="InterPro" id="IPR025997">
    <property type="entry name" value="SBP_2_dom"/>
</dbReference>
<dbReference type="GO" id="GO:0030313">
    <property type="term" value="C:cell envelope"/>
    <property type="evidence" value="ECO:0007669"/>
    <property type="project" value="UniProtKB-SubCell"/>
</dbReference>
<comment type="similarity">
    <text evidence="2">Belongs to the bacterial solute-binding protein 2 family.</text>
</comment>
<evidence type="ECO:0000256" key="4">
    <source>
        <dbReference type="SAM" id="SignalP"/>
    </source>
</evidence>
<dbReference type="RefSeq" id="WP_094765633.1">
    <property type="nucleotide sequence ID" value="NZ_FUKQ01000047.1"/>
</dbReference>
<dbReference type="OrthoDB" id="9800520at2"/>
<feature type="chain" id="PRO_5038719409" evidence="4">
    <location>
        <begin position="20"/>
        <end position="324"/>
    </location>
</feature>
<organism evidence="6 7">
    <name type="scientific">Luteococcus japonicus LSP_Lj1</name>
    <dbReference type="NCBI Taxonomy" id="1255658"/>
    <lineage>
        <taxon>Bacteria</taxon>
        <taxon>Bacillati</taxon>
        <taxon>Actinomycetota</taxon>
        <taxon>Actinomycetes</taxon>
        <taxon>Propionibacteriales</taxon>
        <taxon>Propionibacteriaceae</taxon>
        <taxon>Luteococcus</taxon>
    </lineage>
</organism>
<dbReference type="STRING" id="1255658.FM114_13435"/>
<evidence type="ECO:0000313" key="6">
    <source>
        <dbReference type="EMBL" id="SJN42265.1"/>
    </source>
</evidence>
<dbReference type="InterPro" id="IPR028082">
    <property type="entry name" value="Peripla_BP_I"/>
</dbReference>
<evidence type="ECO:0000256" key="2">
    <source>
        <dbReference type="ARBA" id="ARBA00007639"/>
    </source>
</evidence>
<feature type="signal peptide" evidence="4">
    <location>
        <begin position="1"/>
        <end position="19"/>
    </location>
</feature>
<dbReference type="GO" id="GO:0030246">
    <property type="term" value="F:carbohydrate binding"/>
    <property type="evidence" value="ECO:0007669"/>
    <property type="project" value="UniProtKB-ARBA"/>
</dbReference>
<dbReference type="Pfam" id="PF13407">
    <property type="entry name" value="Peripla_BP_4"/>
    <property type="match status" value="1"/>
</dbReference>
<reference evidence="6 7" key="1">
    <citation type="submission" date="2017-02" db="EMBL/GenBank/DDBJ databases">
        <authorList>
            <person name="Peterson S.W."/>
        </authorList>
    </citation>
    <scope>NUCLEOTIDE SEQUENCE [LARGE SCALE GENOMIC DNA]</scope>
    <source>
        <strain evidence="6 7">LSP_Lj1</strain>
    </source>
</reference>
<dbReference type="PANTHER" id="PTHR46847:SF1">
    <property type="entry name" value="D-ALLOSE-BINDING PERIPLASMIC PROTEIN-RELATED"/>
    <property type="match status" value="1"/>
</dbReference>
<dbReference type="Proteomes" id="UP000188342">
    <property type="component" value="Unassembled WGS sequence"/>
</dbReference>